<evidence type="ECO:0000256" key="1">
    <source>
        <dbReference type="SAM" id="MobiDB-lite"/>
    </source>
</evidence>
<feature type="compositionally biased region" description="Basic and acidic residues" evidence="1">
    <location>
        <begin position="220"/>
        <end position="234"/>
    </location>
</feature>
<reference evidence="2 3" key="1">
    <citation type="journal article" date="2013" name="Curr. Biol.">
        <title>The Genome of the Foraminiferan Reticulomyxa filosa.</title>
        <authorList>
            <person name="Glockner G."/>
            <person name="Hulsmann N."/>
            <person name="Schleicher M."/>
            <person name="Noegel A.A."/>
            <person name="Eichinger L."/>
            <person name="Gallinger C."/>
            <person name="Pawlowski J."/>
            <person name="Sierra R."/>
            <person name="Euteneuer U."/>
            <person name="Pillet L."/>
            <person name="Moustafa A."/>
            <person name="Platzer M."/>
            <person name="Groth M."/>
            <person name="Szafranski K."/>
            <person name="Schliwa M."/>
        </authorList>
    </citation>
    <scope>NUCLEOTIDE SEQUENCE [LARGE SCALE GENOMIC DNA]</scope>
</reference>
<proteinExistence type="predicted"/>
<evidence type="ECO:0000313" key="2">
    <source>
        <dbReference type="EMBL" id="ETO04018.1"/>
    </source>
</evidence>
<evidence type="ECO:0000313" key="3">
    <source>
        <dbReference type="Proteomes" id="UP000023152"/>
    </source>
</evidence>
<feature type="region of interest" description="Disordered" evidence="1">
    <location>
        <begin position="220"/>
        <end position="389"/>
    </location>
</feature>
<dbReference type="Proteomes" id="UP000023152">
    <property type="component" value="Unassembled WGS sequence"/>
</dbReference>
<feature type="compositionally biased region" description="Basic and acidic residues" evidence="1">
    <location>
        <begin position="338"/>
        <end position="348"/>
    </location>
</feature>
<accession>X6LQ48</accession>
<gene>
    <name evidence="2" type="ORF">RFI_33383</name>
</gene>
<feature type="compositionally biased region" description="Basic and acidic residues" evidence="1">
    <location>
        <begin position="303"/>
        <end position="320"/>
    </location>
</feature>
<feature type="compositionally biased region" description="Polar residues" evidence="1">
    <location>
        <begin position="358"/>
        <end position="378"/>
    </location>
</feature>
<feature type="compositionally biased region" description="Basic and acidic residues" evidence="1">
    <location>
        <begin position="267"/>
        <end position="276"/>
    </location>
</feature>
<organism evidence="2 3">
    <name type="scientific">Reticulomyxa filosa</name>
    <dbReference type="NCBI Taxonomy" id="46433"/>
    <lineage>
        <taxon>Eukaryota</taxon>
        <taxon>Sar</taxon>
        <taxon>Rhizaria</taxon>
        <taxon>Retaria</taxon>
        <taxon>Foraminifera</taxon>
        <taxon>Monothalamids</taxon>
        <taxon>Reticulomyxidae</taxon>
        <taxon>Reticulomyxa</taxon>
    </lineage>
</organism>
<comment type="caution">
    <text evidence="2">The sequence shown here is derived from an EMBL/GenBank/DDBJ whole genome shotgun (WGS) entry which is preliminary data.</text>
</comment>
<keyword evidence="3" id="KW-1185">Reference proteome</keyword>
<dbReference type="AlphaFoldDB" id="X6LQ48"/>
<dbReference type="EMBL" id="ASPP01030797">
    <property type="protein sequence ID" value="ETO04018.1"/>
    <property type="molecule type" value="Genomic_DNA"/>
</dbReference>
<sequence length="389" mass="44140">MIQMTEKWTKMCSLEKNGVTANASTNESLESGNRYCTEVRLPITNYLTQWTGSCHEELVMIRTHMLPIIKRSLYDMQVVNELIGIRDDFLKQHDAAKATAAKWAIVEEKNQLRSSHVDAKNRDVAREAELRKLADMVSKLVLDQLNIVWEANIRRFARATESVTLMHSSALKKEGRKKKKKNKHKIHTHYKVLSLWQELVTLAGGGSVIHSTEFNAHSDSARIDEKSNVERDENQNDEQSTDVSVVNVIQDKSFLDSAPTETQTFHSVDEPTDEKQTTSIDTETTTAQEHQQHEEVTTYETGQSHEHIPEDTSEEQKDITVQEADANIVSASSYNPFDYHEDNPKPETEPQTTNTENSEQPQTNAQADDNEAQNTTDGNEAIDVSFLER</sequence>
<protein>
    <submittedName>
        <fullName evidence="2">Uncharacterized protein</fullName>
    </submittedName>
</protein>
<name>X6LQ48_RETFI</name>